<feature type="domain" description="S100/CaBP-9k-type calcium binding subdomain" evidence="2">
    <location>
        <begin position="4"/>
        <end position="46"/>
    </location>
</feature>
<comment type="caution">
    <text evidence="3">The sequence shown here is derived from an EMBL/GenBank/DDBJ whole genome shotgun (WGS) entry which is preliminary data.</text>
</comment>
<feature type="compositionally biased region" description="Basic and acidic residues" evidence="1">
    <location>
        <begin position="219"/>
        <end position="240"/>
    </location>
</feature>
<dbReference type="SUPFAM" id="SSF47473">
    <property type="entry name" value="EF-hand"/>
    <property type="match status" value="1"/>
</dbReference>
<feature type="region of interest" description="Disordered" evidence="1">
    <location>
        <begin position="90"/>
        <end position="434"/>
    </location>
</feature>
<proteinExistence type="predicted"/>
<dbReference type="InterPro" id="IPR034325">
    <property type="entry name" value="S-100_dom"/>
</dbReference>
<dbReference type="GO" id="GO:0051896">
    <property type="term" value="P:regulation of phosphatidylinositol 3-kinase/protein kinase B signal transduction"/>
    <property type="evidence" value="ECO:0007669"/>
    <property type="project" value="TreeGrafter"/>
</dbReference>
<dbReference type="OrthoDB" id="9909924at2759"/>
<keyword evidence="4" id="KW-1185">Reference proteome</keyword>
<protein>
    <submittedName>
        <fullName evidence="3">Cornulin</fullName>
    </submittedName>
</protein>
<feature type="compositionally biased region" description="Polar residues" evidence="1">
    <location>
        <begin position="322"/>
        <end position="332"/>
    </location>
</feature>
<evidence type="ECO:0000313" key="3">
    <source>
        <dbReference type="EMBL" id="KAF1529400.1"/>
    </source>
</evidence>
<dbReference type="PANTHER" id="PTHR11639">
    <property type="entry name" value="S100 CALCIUM-BINDING PROTEIN"/>
    <property type="match status" value="1"/>
</dbReference>
<feature type="compositionally biased region" description="Acidic residues" evidence="1">
    <location>
        <begin position="271"/>
        <end position="280"/>
    </location>
</feature>
<dbReference type="PANTHER" id="PTHR11639:SF26">
    <property type="entry name" value="CORNULIN"/>
    <property type="match status" value="1"/>
</dbReference>
<feature type="compositionally biased region" description="Polar residues" evidence="1">
    <location>
        <begin position="417"/>
        <end position="434"/>
    </location>
</feature>
<dbReference type="Pfam" id="PF01023">
    <property type="entry name" value="S_100"/>
    <property type="match status" value="1"/>
</dbReference>
<sequence length="448" mass="50581">MAQLQENINGIVAAFYMCARSDGNCSPLSREELRQLIEQEFADAMENPQDPKTIKKVLCFLDDDSNCRVDFSELLSLVFHVAKACYKPLQQRQAPEDGQEPTEQKKAGGEQLLGPCTAGRISSNQQVPEQGMKNQVQDTKTQDPDNHQIQESETPEQDQDTRQTQEGDTNDQDQDTRQTQEGETPKQEPDNRQTQEGDTKEQDQDTSQTQEGDTNDQDQDTRQTQEGETPKQEPDKRQTQEGDTNDQDQDTRQTQEGETPEQDQDAHQDDGTEAPEEDPERGEILDTATPEQDRNTHKAEDAETPKQDPKPHQAKETEAPGQDSNHYQNPETESAEQDLNCPSETQGRDPNNKTQVCKAPQQDPNPSKTRKVLPPQRGASPHRDSKPLGMCHDLAFHQLPESKVLEQEHSKAEAPSCQAQQQQDVPRQTQASTEQQLLQSLYQWPLQQ</sequence>
<reference evidence="3" key="1">
    <citation type="journal article" date="2019" name="Gigascience">
        <title>High-coverage genomes to elucidate the evolution of penguins.</title>
        <authorList>
            <person name="Pan H."/>
            <person name="Cole T.L."/>
            <person name="Bi X."/>
            <person name="Fang M."/>
            <person name="Zhou C."/>
            <person name="Yang Z."/>
            <person name="Ksepka D.T."/>
            <person name="Hart T."/>
            <person name="Bouzat J.L."/>
            <person name="Argilla L.S."/>
            <person name="Bertelsen M.F."/>
            <person name="Boersma P.D."/>
            <person name="Bost C.A."/>
            <person name="Cherel Y."/>
            <person name="Dann P."/>
            <person name="Fiddaman S.R."/>
            <person name="Howard P."/>
            <person name="Labuschagne K."/>
            <person name="Mattern T."/>
            <person name="Miller G."/>
            <person name="Parker P."/>
            <person name="Phillips R.A."/>
            <person name="Quillfeldt P."/>
            <person name="Ryan P.G."/>
            <person name="Taylor H."/>
            <person name="Thompson D.R."/>
            <person name="Young M.J."/>
            <person name="Ellegaard M.R."/>
            <person name="Gilbert M.T.P."/>
            <person name="Sinding M.S."/>
            <person name="Pacheco G."/>
            <person name="Shepherd L.D."/>
            <person name="Tennyson A.J.D."/>
            <person name="Grosser S."/>
            <person name="Kay E."/>
            <person name="Nupen L.J."/>
            <person name="Ellenberg U."/>
            <person name="Houston D.M."/>
            <person name="Reeve A.H."/>
            <person name="Johnson K."/>
            <person name="Masello J.F."/>
            <person name="Stracke T."/>
            <person name="McKinlay B."/>
            <person name="Borboroglu P.G."/>
            <person name="Zhang D.X."/>
            <person name="Zhang G."/>
        </authorList>
    </citation>
    <scope>NUCLEOTIDE SEQUENCE</scope>
    <source>
        <strain evidence="3">Gonzo</strain>
    </source>
</reference>
<dbReference type="Proteomes" id="UP000782854">
    <property type="component" value="Unassembled WGS sequence"/>
</dbReference>
<feature type="compositionally biased region" description="Basic and acidic residues" evidence="1">
    <location>
        <begin position="140"/>
        <end position="150"/>
    </location>
</feature>
<dbReference type="GO" id="GO:0005615">
    <property type="term" value="C:extracellular space"/>
    <property type="evidence" value="ECO:0007669"/>
    <property type="project" value="TreeGrafter"/>
</dbReference>
<evidence type="ECO:0000313" key="4">
    <source>
        <dbReference type="Proteomes" id="UP000782854"/>
    </source>
</evidence>
<dbReference type="Gene3D" id="1.10.238.10">
    <property type="entry name" value="EF-hand"/>
    <property type="match status" value="1"/>
</dbReference>
<dbReference type="InterPro" id="IPR011992">
    <property type="entry name" value="EF-hand-dom_pair"/>
</dbReference>
<accession>A0A8J4JVI8</accession>
<feature type="non-terminal residue" evidence="3">
    <location>
        <position position="448"/>
    </location>
</feature>
<dbReference type="GO" id="GO:0005509">
    <property type="term" value="F:calcium ion binding"/>
    <property type="evidence" value="ECO:0007669"/>
    <property type="project" value="TreeGrafter"/>
</dbReference>
<name>A0A8J4JVI8_EUDMI</name>
<feature type="compositionally biased region" description="Basic and acidic residues" evidence="1">
    <location>
        <begin position="291"/>
        <end position="318"/>
    </location>
</feature>
<feature type="non-terminal residue" evidence="3">
    <location>
        <position position="1"/>
    </location>
</feature>
<evidence type="ECO:0000256" key="1">
    <source>
        <dbReference type="SAM" id="MobiDB-lite"/>
    </source>
</evidence>
<feature type="compositionally biased region" description="Basic and acidic residues" evidence="1">
    <location>
        <begin position="403"/>
        <end position="412"/>
    </location>
</feature>
<dbReference type="GO" id="GO:0046914">
    <property type="term" value="F:transition metal ion binding"/>
    <property type="evidence" value="ECO:0007669"/>
    <property type="project" value="InterPro"/>
</dbReference>
<dbReference type="CDD" id="cd00213">
    <property type="entry name" value="S-100"/>
    <property type="match status" value="1"/>
</dbReference>
<dbReference type="EMBL" id="VULC01013057">
    <property type="protein sequence ID" value="KAF1529400.1"/>
    <property type="molecule type" value="Genomic_DNA"/>
</dbReference>
<feature type="compositionally biased region" description="Polar residues" evidence="1">
    <location>
        <begin position="120"/>
        <end position="139"/>
    </location>
</feature>
<dbReference type="GO" id="GO:0071345">
    <property type="term" value="P:cellular response to cytokine stimulus"/>
    <property type="evidence" value="ECO:0007669"/>
    <property type="project" value="TreeGrafter"/>
</dbReference>
<feature type="compositionally biased region" description="Basic and acidic residues" evidence="1">
    <location>
        <begin position="174"/>
        <end position="203"/>
    </location>
</feature>
<dbReference type="AlphaFoldDB" id="A0A8J4JVI8"/>
<evidence type="ECO:0000259" key="2">
    <source>
        <dbReference type="SMART" id="SM01394"/>
    </source>
</evidence>
<gene>
    <name evidence="3" type="primary">CRNN</name>
    <name evidence="3" type="ORF">FQV19_0009645</name>
</gene>
<dbReference type="SMART" id="SM01394">
    <property type="entry name" value="S_100"/>
    <property type="match status" value="1"/>
</dbReference>
<dbReference type="InterPro" id="IPR013787">
    <property type="entry name" value="S100_Ca-bd_sub"/>
</dbReference>
<dbReference type="GO" id="GO:0048306">
    <property type="term" value="F:calcium-dependent protein binding"/>
    <property type="evidence" value="ECO:0007669"/>
    <property type="project" value="TreeGrafter"/>
</dbReference>
<organism evidence="3 4">
    <name type="scientific">Eudyptula minor</name>
    <name type="common">Little blue penguin</name>
    <name type="synonym">Aptenodytes minor</name>
    <dbReference type="NCBI Taxonomy" id="37083"/>
    <lineage>
        <taxon>Eukaryota</taxon>
        <taxon>Metazoa</taxon>
        <taxon>Chordata</taxon>
        <taxon>Craniata</taxon>
        <taxon>Vertebrata</taxon>
        <taxon>Euteleostomi</taxon>
        <taxon>Archelosauria</taxon>
        <taxon>Archosauria</taxon>
        <taxon>Dinosauria</taxon>
        <taxon>Saurischia</taxon>
        <taxon>Theropoda</taxon>
        <taxon>Coelurosauria</taxon>
        <taxon>Aves</taxon>
        <taxon>Neognathae</taxon>
        <taxon>Neoaves</taxon>
        <taxon>Aequornithes</taxon>
        <taxon>Sphenisciformes</taxon>
        <taxon>Spheniscidae</taxon>
        <taxon>Eudyptula</taxon>
    </lineage>
</organism>
<dbReference type="GO" id="GO:1902808">
    <property type="term" value="P:positive regulation of cell cycle G1/S phase transition"/>
    <property type="evidence" value="ECO:0007669"/>
    <property type="project" value="TreeGrafter"/>
</dbReference>